<dbReference type="PROSITE" id="PS50110">
    <property type="entry name" value="RESPONSE_REGULATORY"/>
    <property type="match status" value="1"/>
</dbReference>
<dbReference type="Gene3D" id="3.40.50.2300">
    <property type="match status" value="1"/>
</dbReference>
<gene>
    <name evidence="17" type="ORF">CWM47_06070</name>
</gene>
<dbReference type="PANTHER" id="PTHR43547:SF2">
    <property type="entry name" value="HYBRID SIGNAL TRANSDUCTION HISTIDINE KINASE C"/>
    <property type="match status" value="1"/>
</dbReference>
<dbReference type="InterPro" id="IPR011990">
    <property type="entry name" value="TPR-like_helical_dom_sf"/>
</dbReference>
<proteinExistence type="predicted"/>
<dbReference type="SMART" id="SM00028">
    <property type="entry name" value="TPR"/>
    <property type="match status" value="8"/>
</dbReference>
<dbReference type="InterPro" id="IPR003661">
    <property type="entry name" value="HisK_dim/P_dom"/>
</dbReference>
<dbReference type="Gene3D" id="1.25.40.10">
    <property type="entry name" value="Tetratricopeptide repeat domain"/>
    <property type="match status" value="2"/>
</dbReference>
<evidence type="ECO:0000256" key="6">
    <source>
        <dbReference type="ARBA" id="ARBA00022777"/>
    </source>
</evidence>
<dbReference type="EMBL" id="CP025096">
    <property type="protein sequence ID" value="AUD01412.1"/>
    <property type="molecule type" value="Genomic_DNA"/>
</dbReference>
<dbReference type="InterPro" id="IPR005467">
    <property type="entry name" value="His_kinase_dom"/>
</dbReference>
<dbReference type="FunFam" id="1.10.287.130:FF:000045">
    <property type="entry name" value="Two-component system sensor histidine kinase/response regulator"/>
    <property type="match status" value="1"/>
</dbReference>
<dbReference type="Pfam" id="PF13424">
    <property type="entry name" value="TPR_12"/>
    <property type="match status" value="3"/>
</dbReference>
<keyword evidence="9" id="KW-0805">Transcription regulation</keyword>
<dbReference type="SMART" id="SM00342">
    <property type="entry name" value="HTH_ARAC"/>
    <property type="match status" value="1"/>
</dbReference>
<evidence type="ECO:0000256" key="1">
    <source>
        <dbReference type="ARBA" id="ARBA00000085"/>
    </source>
</evidence>
<dbReference type="KEGG" id="spir:CWM47_06070"/>
<dbReference type="InterPro" id="IPR011006">
    <property type="entry name" value="CheY-like_superfamily"/>
</dbReference>
<dbReference type="AlphaFoldDB" id="A0A2K8YUV4"/>
<dbReference type="Gene3D" id="1.10.287.130">
    <property type="match status" value="1"/>
</dbReference>
<dbReference type="SMART" id="SM00387">
    <property type="entry name" value="HATPase_c"/>
    <property type="match status" value="1"/>
</dbReference>
<keyword evidence="18" id="KW-1185">Reference proteome</keyword>
<dbReference type="InterPro" id="IPR009057">
    <property type="entry name" value="Homeodomain-like_sf"/>
</dbReference>
<evidence type="ECO:0000256" key="2">
    <source>
        <dbReference type="ARBA" id="ARBA00012438"/>
    </source>
</evidence>
<dbReference type="GO" id="GO:0000155">
    <property type="term" value="F:phosphorelay sensor kinase activity"/>
    <property type="evidence" value="ECO:0007669"/>
    <property type="project" value="InterPro"/>
</dbReference>
<dbReference type="OrthoDB" id="9797097at2"/>
<dbReference type="CDD" id="cd00082">
    <property type="entry name" value="HisKA"/>
    <property type="match status" value="1"/>
</dbReference>
<feature type="domain" description="Histidine kinase" evidence="15">
    <location>
        <begin position="579"/>
        <end position="803"/>
    </location>
</feature>
<dbReference type="Proteomes" id="UP000232883">
    <property type="component" value="Chromosome"/>
</dbReference>
<evidence type="ECO:0000256" key="13">
    <source>
        <dbReference type="PROSITE-ProRule" id="PRU00339"/>
    </source>
</evidence>
<dbReference type="PRINTS" id="PR00344">
    <property type="entry name" value="BCTRLSENSOR"/>
</dbReference>
<dbReference type="InterPro" id="IPR004358">
    <property type="entry name" value="Sig_transdc_His_kin-like_C"/>
</dbReference>
<keyword evidence="8" id="KW-0902">Two-component regulatory system</keyword>
<name>A0A2K8YUV4_9BACT</name>
<evidence type="ECO:0000256" key="3">
    <source>
        <dbReference type="ARBA" id="ARBA00022553"/>
    </source>
</evidence>
<dbReference type="InterPro" id="IPR003594">
    <property type="entry name" value="HATPase_dom"/>
</dbReference>
<comment type="catalytic activity">
    <reaction evidence="1">
        <text>ATP + protein L-histidine = ADP + protein N-phospho-L-histidine.</text>
        <dbReference type="EC" id="2.7.13.3"/>
    </reaction>
</comment>
<dbReference type="PROSITE" id="PS01124">
    <property type="entry name" value="HTH_ARAC_FAMILY_2"/>
    <property type="match status" value="1"/>
</dbReference>
<dbReference type="InterPro" id="IPR018062">
    <property type="entry name" value="HTH_AraC-typ_CS"/>
</dbReference>
<dbReference type="GO" id="GO:0043565">
    <property type="term" value="F:sequence-specific DNA binding"/>
    <property type="evidence" value="ECO:0007669"/>
    <property type="project" value="InterPro"/>
</dbReference>
<feature type="repeat" description="TPR" evidence="13">
    <location>
        <begin position="229"/>
        <end position="262"/>
    </location>
</feature>
<evidence type="ECO:0000256" key="9">
    <source>
        <dbReference type="ARBA" id="ARBA00023015"/>
    </source>
</evidence>
<dbReference type="InterPro" id="IPR018060">
    <property type="entry name" value="HTH_AraC"/>
</dbReference>
<evidence type="ECO:0000256" key="12">
    <source>
        <dbReference type="PROSITE-ProRule" id="PRU00169"/>
    </source>
</evidence>
<keyword evidence="6" id="KW-0418">Kinase</keyword>
<keyword evidence="10" id="KW-0238">DNA-binding</keyword>
<accession>A0A2K8YUV4</accession>
<evidence type="ECO:0000259" key="16">
    <source>
        <dbReference type="PROSITE" id="PS50110"/>
    </source>
</evidence>
<reference evidence="17 18" key="1">
    <citation type="submission" date="2017-11" db="EMBL/GenBank/DDBJ databases">
        <title>Taxonomic description and genome sequences of Spirosoma HA7 sp. nov., isolated from pollen microhabitat of Corylus avellana.</title>
        <authorList>
            <person name="Ambika Manirajan B."/>
            <person name="Suarez C."/>
            <person name="Ratering S."/>
            <person name="Geissler-Plaum R."/>
            <person name="Cardinale M."/>
            <person name="Sylvia S."/>
        </authorList>
    </citation>
    <scope>NUCLEOTIDE SEQUENCE [LARGE SCALE GENOMIC DNA]</scope>
    <source>
        <strain evidence="17 18">HA7</strain>
    </source>
</reference>
<dbReference type="Gene3D" id="1.10.10.60">
    <property type="entry name" value="Homeodomain-like"/>
    <property type="match status" value="1"/>
</dbReference>
<evidence type="ECO:0000256" key="4">
    <source>
        <dbReference type="ARBA" id="ARBA00022679"/>
    </source>
</evidence>
<dbReference type="SMART" id="SM00388">
    <property type="entry name" value="HisKA"/>
    <property type="match status" value="1"/>
</dbReference>
<evidence type="ECO:0000259" key="14">
    <source>
        <dbReference type="PROSITE" id="PS01124"/>
    </source>
</evidence>
<sequence length="1097" mass="123056">MSIRMLMATAKRLHRIVAIRQTFRFSIVIVGYRWVRNKERYKPTEKRQAGVSRLVTFYSTAVTGDKRIGEWSLLCSWAIDYLPIPKYRHVFSGRDDTLPPWLSPLLMKSIRSLLLGVILLITSHLVSAQQSKRDSLENLLTHAGMDTNRVILLNKAVGLYFSNNPQKAKQYAEQASRLAQQLGYSRGIGRSYLSLGVYFWSQGQYQQAIQLANKALPYFEKLNDQNGLSSVYSNIGLSLRALGDFSQATSYYFKSLRASEKAGDLGGVAKTYNNIGIVFKYQEKYDHALYYYWQSFRKSAGVDPRNQAGALANIGVIYQLKKDNLKAITYLIQARNRFAALNEPMGLVICDNDLGETYCRIKQYDKAETTVQRALQAATRLSYTPGIVSSLLSLGEIRLQTGRAAESFDFFNKALPMVETVKQQAGRLRTYKGLATAHAQTGEYAKAYQFQSKWVALKDSAFNEESIKKIAGVQAEYQSEKKQAEIELLKKDQQVDRLWRNTVGAGLLAALIIAGLVVSRQRLKIRNDQVLLTQGKVVAEKNQQLEVQTQLLESQAIVLTTQAQQLQELDEAKTRFFTNVTHEFRTPLTLIIGTLSEKLHGLADKAETVIRRTEVTVMYRNAERLLQLINQLLDLSKLESGQLHLHLQTDDVKPLLNVVTALFSSTAEQRNIRLSVQLSPERLLVSHDADQLEKVVTNLLSNAFKFTPDGGEITVQAEPIQVDDAAFVQITVDDSGMGIAAEQTDKVFERFYQGASPRMDRQPGTGVGLSLVKEIVELHKGTITIDSKPGAGARFVVLLPVAGPETVTASSPTGRPQSANHIVSVTIQDQLSAAAPLDKGRTNQPLLLIVEDNDDVRTFIRNLMQSTYQVLESENGRAGLKLAQEQLPDLIISDWMMPDMDGIELCHRIKTDERTSHIPFVLLTALSTQDKRLTGLQTGADDYLTKPFDARELLIRSRNLIDTRRQLHERFKREIRIQPKEITATSADEKFMARVMTIVETNLGNADFSAEQFGQEVGLSRMQLHRKLVGLTGVAASDFMRLMRLKRAAQHLEGRTGSVSEIAYGVGFNSLSYFAKCFREQFGMLPTDYQNKARTPA</sequence>
<keyword evidence="5" id="KW-0547">Nucleotide-binding</keyword>
<keyword evidence="11" id="KW-0804">Transcription</keyword>
<evidence type="ECO:0000313" key="18">
    <source>
        <dbReference type="Proteomes" id="UP000232883"/>
    </source>
</evidence>
<dbReference type="SMART" id="SM00448">
    <property type="entry name" value="REC"/>
    <property type="match status" value="1"/>
</dbReference>
<keyword evidence="13" id="KW-0802">TPR repeat</keyword>
<evidence type="ECO:0000256" key="10">
    <source>
        <dbReference type="ARBA" id="ARBA00023125"/>
    </source>
</evidence>
<dbReference type="SUPFAM" id="SSF47384">
    <property type="entry name" value="Homodimeric domain of signal transducing histidine kinase"/>
    <property type="match status" value="1"/>
</dbReference>
<dbReference type="Pfam" id="PF12833">
    <property type="entry name" value="HTH_18"/>
    <property type="match status" value="1"/>
</dbReference>
<keyword evidence="4" id="KW-0808">Transferase</keyword>
<dbReference type="Pfam" id="PF00512">
    <property type="entry name" value="HisKA"/>
    <property type="match status" value="1"/>
</dbReference>
<dbReference type="Pfam" id="PF02518">
    <property type="entry name" value="HATPase_c"/>
    <property type="match status" value="1"/>
</dbReference>
<dbReference type="EC" id="2.7.13.3" evidence="2"/>
<dbReference type="InterPro" id="IPR001789">
    <property type="entry name" value="Sig_transdc_resp-reg_receiver"/>
</dbReference>
<dbReference type="InterPro" id="IPR036097">
    <property type="entry name" value="HisK_dim/P_sf"/>
</dbReference>
<protein>
    <recommendedName>
        <fullName evidence="2">histidine kinase</fullName>
        <ecNumber evidence="2">2.7.13.3</ecNumber>
    </recommendedName>
</protein>
<dbReference type="SUPFAM" id="SSF55874">
    <property type="entry name" value="ATPase domain of HSP90 chaperone/DNA topoisomerase II/histidine kinase"/>
    <property type="match status" value="1"/>
</dbReference>
<keyword evidence="7" id="KW-0067">ATP-binding</keyword>
<dbReference type="PROSITE" id="PS00041">
    <property type="entry name" value="HTH_ARAC_FAMILY_1"/>
    <property type="match status" value="1"/>
</dbReference>
<evidence type="ECO:0000256" key="11">
    <source>
        <dbReference type="ARBA" id="ARBA00023163"/>
    </source>
</evidence>
<evidence type="ECO:0000259" key="15">
    <source>
        <dbReference type="PROSITE" id="PS50109"/>
    </source>
</evidence>
<evidence type="ECO:0000256" key="8">
    <source>
        <dbReference type="ARBA" id="ARBA00023012"/>
    </source>
</evidence>
<dbReference type="FunFam" id="3.30.565.10:FF:000037">
    <property type="entry name" value="Hybrid sensor histidine kinase/response regulator"/>
    <property type="match status" value="1"/>
</dbReference>
<dbReference type="SUPFAM" id="SSF52172">
    <property type="entry name" value="CheY-like"/>
    <property type="match status" value="1"/>
</dbReference>
<dbReference type="SUPFAM" id="SSF46689">
    <property type="entry name" value="Homeodomain-like"/>
    <property type="match status" value="1"/>
</dbReference>
<evidence type="ECO:0000256" key="5">
    <source>
        <dbReference type="ARBA" id="ARBA00022741"/>
    </source>
</evidence>
<organism evidence="17 18">
    <name type="scientific">Spirosoma pollinicola</name>
    <dbReference type="NCBI Taxonomy" id="2057025"/>
    <lineage>
        <taxon>Bacteria</taxon>
        <taxon>Pseudomonadati</taxon>
        <taxon>Bacteroidota</taxon>
        <taxon>Cytophagia</taxon>
        <taxon>Cytophagales</taxon>
        <taxon>Cytophagaceae</taxon>
        <taxon>Spirosoma</taxon>
    </lineage>
</organism>
<dbReference type="InterPro" id="IPR036890">
    <property type="entry name" value="HATPase_C_sf"/>
</dbReference>
<dbReference type="Gene3D" id="3.30.565.10">
    <property type="entry name" value="Histidine kinase-like ATPase, C-terminal domain"/>
    <property type="match status" value="1"/>
</dbReference>
<dbReference type="PROSITE" id="PS50109">
    <property type="entry name" value="HIS_KIN"/>
    <property type="match status" value="1"/>
</dbReference>
<dbReference type="GO" id="GO:0003700">
    <property type="term" value="F:DNA-binding transcription factor activity"/>
    <property type="evidence" value="ECO:0007669"/>
    <property type="project" value="InterPro"/>
</dbReference>
<dbReference type="InterPro" id="IPR019734">
    <property type="entry name" value="TPR_rpt"/>
</dbReference>
<keyword evidence="3 12" id="KW-0597">Phosphoprotein</keyword>
<feature type="domain" description="HTH araC/xylS-type" evidence="14">
    <location>
        <begin position="993"/>
        <end position="1092"/>
    </location>
</feature>
<evidence type="ECO:0000256" key="7">
    <source>
        <dbReference type="ARBA" id="ARBA00022840"/>
    </source>
</evidence>
<evidence type="ECO:0000313" key="17">
    <source>
        <dbReference type="EMBL" id="AUD01412.1"/>
    </source>
</evidence>
<dbReference type="SUPFAM" id="SSF48452">
    <property type="entry name" value="TPR-like"/>
    <property type="match status" value="2"/>
</dbReference>
<feature type="modified residue" description="4-aspartylphosphate" evidence="12">
    <location>
        <position position="894"/>
    </location>
</feature>
<dbReference type="PROSITE" id="PS50005">
    <property type="entry name" value="TPR"/>
    <property type="match status" value="1"/>
</dbReference>
<dbReference type="PANTHER" id="PTHR43547">
    <property type="entry name" value="TWO-COMPONENT HISTIDINE KINASE"/>
    <property type="match status" value="1"/>
</dbReference>
<feature type="domain" description="Response regulatory" evidence="16">
    <location>
        <begin position="846"/>
        <end position="961"/>
    </location>
</feature>
<dbReference type="Pfam" id="PF00072">
    <property type="entry name" value="Response_reg"/>
    <property type="match status" value="1"/>
</dbReference>
<dbReference type="GO" id="GO:0005524">
    <property type="term" value="F:ATP binding"/>
    <property type="evidence" value="ECO:0007669"/>
    <property type="project" value="UniProtKB-KW"/>
</dbReference>